<dbReference type="PANTHER" id="PTHR21481:SF0">
    <property type="entry name" value="PROTEIN CLEC16A"/>
    <property type="match status" value="1"/>
</dbReference>
<keyword evidence="2" id="KW-0072">Autophagy</keyword>
<evidence type="ECO:0000256" key="1">
    <source>
        <dbReference type="ARBA" id="ARBA00006441"/>
    </source>
</evidence>
<dbReference type="InterPro" id="IPR019155">
    <property type="entry name" value="CLEC16A/TT9_N"/>
</dbReference>
<dbReference type="AlphaFoldDB" id="A0A0L7QKA1"/>
<feature type="compositionally biased region" description="Basic and acidic residues" evidence="3">
    <location>
        <begin position="806"/>
        <end position="821"/>
    </location>
</feature>
<gene>
    <name evidence="6" type="ORF">WH47_00370</name>
</gene>
<dbReference type="GO" id="GO:1901096">
    <property type="term" value="P:regulation of autophagosome maturation"/>
    <property type="evidence" value="ECO:0007669"/>
    <property type="project" value="TreeGrafter"/>
</dbReference>
<evidence type="ECO:0000256" key="2">
    <source>
        <dbReference type="ARBA" id="ARBA00023006"/>
    </source>
</evidence>
<feature type="domain" description="FPL" evidence="4">
    <location>
        <begin position="49"/>
        <end position="196"/>
    </location>
</feature>
<dbReference type="GO" id="GO:0005770">
    <property type="term" value="C:late endosome"/>
    <property type="evidence" value="ECO:0007669"/>
    <property type="project" value="TreeGrafter"/>
</dbReference>
<dbReference type="GO" id="GO:0016197">
    <property type="term" value="P:endosomal transport"/>
    <property type="evidence" value="ECO:0007669"/>
    <property type="project" value="TreeGrafter"/>
</dbReference>
<evidence type="ECO:0000313" key="6">
    <source>
        <dbReference type="EMBL" id="KOC59039.1"/>
    </source>
</evidence>
<dbReference type="EMBL" id="KQ414962">
    <property type="protein sequence ID" value="KOC59039.1"/>
    <property type="molecule type" value="Genomic_DNA"/>
</dbReference>
<sequence>MFRSRSWFGGGLWKPKNPHSLEHLKYLYNVLSKNQTVSENNRGLLVETLRSIAEILIWGDQNDSSVFDFFLEKNMLSFFLRIMKQKCGSYVCVQLLQTLNILFENIRNETSLYYLLSNNHVNSIIVHKFDFSDEEVMAYYISFLKTLSLKLNAHTIHFFYNEHTNDFPLYTEAIKFFNHSEGMVRIAVRTLTLNVYRVEDASMLAFIRDRTAAPYFSNLVWFIGNHIIELDTCVRNDADHQSQNRLSDLVAEHLDHLHYLNDILCLNISDLNKVLSEHLLHKLLVPLYVYSLMRHKNLLCQNQEERKYVSIVVALFLLSQVFLIVPHGPLVHTLAAVILLSDLETIQTGASKVLEMYGDISSNKPIAFSPPKESLEKSLENLSESLTVSDELCEEESTLEEKKDNTEDGGKEVSEINNPTTSFNTALARDASVHIESLPNKPFLETILNSLFCTENDYATLFALCLLYALVNNQGIDSKTLEPILCSSQKSSFYNEILIDRLIHIITLSCQTNARVRLVTLELAIKLLVQLVISEGQIMLKDSHVAAIEAAKEQSTSLLKNFYKSEDIFLDMFEDEYSEIQKRPLNVEWLMMDSNVLLPPTGTPMTGIEFTKRLPCGEVERARRAIRVFFLIRDLSLSLNMETETQLPLTNPANCIQVNNVLDLNNSDLIACTVVWKDGQKIRRFLVIDVVQLILVEPDTSKLGWGVAKLVGFLQDIEVAGDKDDSRCLHLTIYKPLSSSTGNRVPLLSTKFIFDDHIRCMAAKQRLTKGRIKARQKKMNQIARLLDIPTSIPHSATPPNYALRGFRRERVGRGQRPKDQQPRPMFTVNKVPGFAAQMRRESIARPTAGLSSSTPKRGDNIPNEKGHENSLRSRDSSPKMPRPRSEEIPLEDMRLRKASLTSNGLSISHICQETKDGQISACSTNGESSAVIRKHSEETSFTCPQEVKPPRRKGQVETV</sequence>
<dbReference type="GO" id="GO:0006914">
    <property type="term" value="P:autophagy"/>
    <property type="evidence" value="ECO:0007669"/>
    <property type="project" value="UniProtKB-KW"/>
</dbReference>
<dbReference type="STRING" id="597456.A0A0L7QKA1"/>
<name>A0A0L7QKA1_9HYME</name>
<dbReference type="InterPro" id="IPR045820">
    <property type="entry name" value="CLEC16A/TT9_C"/>
</dbReference>
<dbReference type="InterPro" id="IPR039272">
    <property type="entry name" value="CLEC16A/TT9"/>
</dbReference>
<organism evidence="6 7">
    <name type="scientific">Habropoda laboriosa</name>
    <dbReference type="NCBI Taxonomy" id="597456"/>
    <lineage>
        <taxon>Eukaryota</taxon>
        <taxon>Metazoa</taxon>
        <taxon>Ecdysozoa</taxon>
        <taxon>Arthropoda</taxon>
        <taxon>Hexapoda</taxon>
        <taxon>Insecta</taxon>
        <taxon>Pterygota</taxon>
        <taxon>Neoptera</taxon>
        <taxon>Endopterygota</taxon>
        <taxon>Hymenoptera</taxon>
        <taxon>Apocrita</taxon>
        <taxon>Aculeata</taxon>
        <taxon>Apoidea</taxon>
        <taxon>Anthophila</taxon>
        <taxon>Apidae</taxon>
        <taxon>Habropoda</taxon>
    </lineage>
</organism>
<evidence type="ECO:0000256" key="3">
    <source>
        <dbReference type="SAM" id="MobiDB-lite"/>
    </source>
</evidence>
<dbReference type="GO" id="GO:0007034">
    <property type="term" value="P:vacuolar transport"/>
    <property type="evidence" value="ECO:0007669"/>
    <property type="project" value="TreeGrafter"/>
</dbReference>
<proteinExistence type="inferred from homology"/>
<dbReference type="PANTHER" id="PTHR21481">
    <property type="entry name" value="PROTEIN CLEC16A"/>
    <property type="match status" value="1"/>
</dbReference>
<keyword evidence="7" id="KW-1185">Reference proteome</keyword>
<dbReference type="GO" id="GO:0005794">
    <property type="term" value="C:Golgi apparatus"/>
    <property type="evidence" value="ECO:0007669"/>
    <property type="project" value="TreeGrafter"/>
</dbReference>
<feature type="region of interest" description="Disordered" evidence="3">
    <location>
        <begin position="391"/>
        <end position="418"/>
    </location>
</feature>
<protein>
    <submittedName>
        <fullName evidence="6">Protein CLEC16A</fullName>
    </submittedName>
</protein>
<feature type="region of interest" description="Disordered" evidence="3">
    <location>
        <begin position="936"/>
        <end position="959"/>
    </location>
</feature>
<dbReference type="Proteomes" id="UP000053825">
    <property type="component" value="Unassembled WGS sequence"/>
</dbReference>
<evidence type="ECO:0000313" key="7">
    <source>
        <dbReference type="Proteomes" id="UP000053825"/>
    </source>
</evidence>
<feature type="region of interest" description="Disordered" evidence="3">
    <location>
        <begin position="790"/>
        <end position="829"/>
    </location>
</feature>
<feature type="compositionally biased region" description="Basic and acidic residues" evidence="3">
    <location>
        <begin position="399"/>
        <end position="414"/>
    </location>
</feature>
<accession>A0A0L7QKA1</accession>
<comment type="similarity">
    <text evidence="1">Belongs to the CLEC16A/gop-1 family.</text>
</comment>
<evidence type="ECO:0000259" key="4">
    <source>
        <dbReference type="Pfam" id="PF09758"/>
    </source>
</evidence>
<reference evidence="6 7" key="1">
    <citation type="submission" date="2015-07" db="EMBL/GenBank/DDBJ databases">
        <title>The genome of Habropoda laboriosa.</title>
        <authorList>
            <person name="Pan H."/>
            <person name="Kapheim K."/>
        </authorList>
    </citation>
    <scope>NUCLEOTIDE SEQUENCE [LARGE SCALE GENOMIC DNA]</scope>
    <source>
        <strain evidence="6">0110345459</strain>
    </source>
</reference>
<feature type="compositionally biased region" description="Basic and acidic residues" evidence="3">
    <location>
        <begin position="856"/>
        <end position="895"/>
    </location>
</feature>
<evidence type="ECO:0000259" key="5">
    <source>
        <dbReference type="Pfam" id="PF19439"/>
    </source>
</evidence>
<dbReference type="Pfam" id="PF19439">
    <property type="entry name" value="CLEC16A_C"/>
    <property type="match status" value="1"/>
</dbReference>
<dbReference type="OrthoDB" id="294052at2759"/>
<feature type="domain" description="CLEC16A/TT9 C-terminal" evidence="5">
    <location>
        <begin position="377"/>
        <end position="879"/>
    </location>
</feature>
<dbReference type="Pfam" id="PF09758">
    <property type="entry name" value="FPL"/>
    <property type="match status" value="1"/>
</dbReference>
<feature type="region of interest" description="Disordered" evidence="3">
    <location>
        <begin position="843"/>
        <end position="895"/>
    </location>
</feature>